<dbReference type="RefSeq" id="WP_135839697.1">
    <property type="nucleotide sequence ID" value="NZ_SRRO01000001.1"/>
</dbReference>
<feature type="domain" description="HTH gntR-type" evidence="5">
    <location>
        <begin position="12"/>
        <end position="79"/>
    </location>
</feature>
<dbReference type="Proteomes" id="UP000297496">
    <property type="component" value="Unassembled WGS sequence"/>
</dbReference>
<keyword evidence="2" id="KW-0238">DNA-binding</keyword>
<feature type="region of interest" description="Disordered" evidence="4">
    <location>
        <begin position="212"/>
        <end position="247"/>
    </location>
</feature>
<keyword evidence="1" id="KW-0805">Transcription regulation</keyword>
<dbReference type="InterPro" id="IPR008920">
    <property type="entry name" value="TF_FadR/GntR_C"/>
</dbReference>
<evidence type="ECO:0000313" key="7">
    <source>
        <dbReference type="Proteomes" id="UP000297496"/>
    </source>
</evidence>
<sequence>MDVTFAWQEQRTTTPEGVYRVLRAAILDGSVPPGGQLREAHIAADLGISRSPLREALTRLEEEGMVVKIPFRGAFVAEVSAAEVAEIASVRLLVEPYAAELSMEALRGDARPTLVRTLEDLGRATEQNDIPASIDAHLRLHRLFYDLSGNSILQGLWGGWETKLRLYLAADHRSYADVHEIAREHEAMVRCVLEGDVDGFRREVARHFPSALAGRSTGRGRANPAPHDGVYGQRSTLPLAPAADKET</sequence>
<dbReference type="InterPro" id="IPR000524">
    <property type="entry name" value="Tscrpt_reg_HTH_GntR"/>
</dbReference>
<dbReference type="PROSITE" id="PS50949">
    <property type="entry name" value="HTH_GNTR"/>
    <property type="match status" value="1"/>
</dbReference>
<keyword evidence="3" id="KW-0804">Transcription</keyword>
<dbReference type="OrthoDB" id="3267569at2"/>
<dbReference type="Pfam" id="PF00392">
    <property type="entry name" value="GntR"/>
    <property type="match status" value="1"/>
</dbReference>
<dbReference type="Pfam" id="PF07729">
    <property type="entry name" value="FCD"/>
    <property type="match status" value="1"/>
</dbReference>
<evidence type="ECO:0000259" key="5">
    <source>
        <dbReference type="PROSITE" id="PS50949"/>
    </source>
</evidence>
<evidence type="ECO:0000256" key="4">
    <source>
        <dbReference type="SAM" id="MobiDB-lite"/>
    </source>
</evidence>
<comment type="caution">
    <text evidence="6">The sequence shown here is derived from an EMBL/GenBank/DDBJ whole genome shotgun (WGS) entry which is preliminary data.</text>
</comment>
<name>A0A4Z1CGU6_9ACTN</name>
<evidence type="ECO:0000256" key="3">
    <source>
        <dbReference type="ARBA" id="ARBA00023163"/>
    </source>
</evidence>
<proteinExistence type="predicted"/>
<dbReference type="SUPFAM" id="SSF46785">
    <property type="entry name" value="Winged helix' DNA-binding domain"/>
    <property type="match status" value="1"/>
</dbReference>
<organism evidence="6 7">
    <name type="scientific">Nocardioides eburneiflavus</name>
    <dbReference type="NCBI Taxonomy" id="2518372"/>
    <lineage>
        <taxon>Bacteria</taxon>
        <taxon>Bacillati</taxon>
        <taxon>Actinomycetota</taxon>
        <taxon>Actinomycetes</taxon>
        <taxon>Propionibacteriales</taxon>
        <taxon>Nocardioidaceae</taxon>
        <taxon>Nocardioides</taxon>
    </lineage>
</organism>
<dbReference type="Gene3D" id="1.20.120.530">
    <property type="entry name" value="GntR ligand-binding domain-like"/>
    <property type="match status" value="1"/>
</dbReference>
<dbReference type="PANTHER" id="PTHR43537">
    <property type="entry name" value="TRANSCRIPTIONAL REGULATOR, GNTR FAMILY"/>
    <property type="match status" value="1"/>
</dbReference>
<evidence type="ECO:0000256" key="2">
    <source>
        <dbReference type="ARBA" id="ARBA00023125"/>
    </source>
</evidence>
<dbReference type="GO" id="GO:0003700">
    <property type="term" value="F:DNA-binding transcription factor activity"/>
    <property type="evidence" value="ECO:0007669"/>
    <property type="project" value="InterPro"/>
</dbReference>
<dbReference type="InterPro" id="IPR011711">
    <property type="entry name" value="GntR_C"/>
</dbReference>
<dbReference type="CDD" id="cd07377">
    <property type="entry name" value="WHTH_GntR"/>
    <property type="match status" value="1"/>
</dbReference>
<reference evidence="6 7" key="1">
    <citation type="submission" date="2019-04" db="EMBL/GenBank/DDBJ databases">
        <title>Three New Species of Nocardioides, Nocardioides euryhalodurans sp. nov., Nocardioides seonyuensis sp. nov. and Nocardioides eburneoflavus sp. nov. Isolated from Soil.</title>
        <authorList>
            <person name="Roh S.G."/>
            <person name="Lee C."/>
            <person name="Kim M.-K."/>
            <person name="Kim S.B."/>
        </authorList>
    </citation>
    <scope>NUCLEOTIDE SEQUENCE [LARGE SCALE GENOMIC DNA]</scope>
    <source>
        <strain evidence="6 7">MMS17-SY213</strain>
    </source>
</reference>
<keyword evidence="7" id="KW-1185">Reference proteome</keyword>
<dbReference type="SMART" id="SM00895">
    <property type="entry name" value="FCD"/>
    <property type="match status" value="1"/>
</dbReference>
<protein>
    <submittedName>
        <fullName evidence="6">GntR family transcriptional regulator</fullName>
    </submittedName>
</protein>
<accession>A0A4Z1CGU6</accession>
<dbReference type="EMBL" id="SRRO01000001">
    <property type="protein sequence ID" value="TGN65198.1"/>
    <property type="molecule type" value="Genomic_DNA"/>
</dbReference>
<dbReference type="SMART" id="SM00345">
    <property type="entry name" value="HTH_GNTR"/>
    <property type="match status" value="1"/>
</dbReference>
<evidence type="ECO:0000256" key="1">
    <source>
        <dbReference type="ARBA" id="ARBA00023015"/>
    </source>
</evidence>
<dbReference type="AlphaFoldDB" id="A0A4Z1CGU6"/>
<evidence type="ECO:0000313" key="6">
    <source>
        <dbReference type="EMBL" id="TGN65198.1"/>
    </source>
</evidence>
<dbReference type="PRINTS" id="PR00035">
    <property type="entry name" value="HTHGNTR"/>
</dbReference>
<dbReference type="Gene3D" id="1.10.10.10">
    <property type="entry name" value="Winged helix-like DNA-binding domain superfamily/Winged helix DNA-binding domain"/>
    <property type="match status" value="1"/>
</dbReference>
<dbReference type="InterPro" id="IPR036388">
    <property type="entry name" value="WH-like_DNA-bd_sf"/>
</dbReference>
<dbReference type="PANTHER" id="PTHR43537:SF45">
    <property type="entry name" value="GNTR FAMILY REGULATORY PROTEIN"/>
    <property type="match status" value="1"/>
</dbReference>
<dbReference type="InterPro" id="IPR036390">
    <property type="entry name" value="WH_DNA-bd_sf"/>
</dbReference>
<gene>
    <name evidence="6" type="ORF">EXE59_15440</name>
</gene>
<dbReference type="SUPFAM" id="SSF48008">
    <property type="entry name" value="GntR ligand-binding domain-like"/>
    <property type="match status" value="1"/>
</dbReference>
<dbReference type="GO" id="GO:0003677">
    <property type="term" value="F:DNA binding"/>
    <property type="evidence" value="ECO:0007669"/>
    <property type="project" value="UniProtKB-KW"/>
</dbReference>